<evidence type="ECO:0000313" key="8">
    <source>
        <dbReference type="Proteomes" id="UP000601435"/>
    </source>
</evidence>
<feature type="domain" description="PPIase FKBP-type" evidence="6">
    <location>
        <begin position="1"/>
        <end position="68"/>
    </location>
</feature>
<dbReference type="PANTHER" id="PTHR43811">
    <property type="entry name" value="FKBP-TYPE PEPTIDYL-PROLYL CIS-TRANS ISOMERASE FKPA"/>
    <property type="match status" value="1"/>
</dbReference>
<evidence type="ECO:0000313" key="7">
    <source>
        <dbReference type="EMBL" id="CAE7876915.1"/>
    </source>
</evidence>
<feature type="non-terminal residue" evidence="7">
    <location>
        <position position="1"/>
    </location>
</feature>
<dbReference type="SUPFAM" id="SSF54534">
    <property type="entry name" value="FKBP-like"/>
    <property type="match status" value="1"/>
</dbReference>
<dbReference type="Gene3D" id="3.10.50.40">
    <property type="match status" value="1"/>
</dbReference>
<keyword evidence="3 5" id="KW-0697">Rotamase</keyword>
<dbReference type="PANTHER" id="PTHR43811:SF19">
    <property type="entry name" value="39 KDA FK506-BINDING NUCLEAR PROTEIN"/>
    <property type="match status" value="1"/>
</dbReference>
<comment type="caution">
    <text evidence="7">The sequence shown here is derived from an EMBL/GenBank/DDBJ whole genome shotgun (WGS) entry which is preliminary data.</text>
</comment>
<protein>
    <recommendedName>
        <fullName evidence="2 5">peptidylprolyl isomerase</fullName>
        <ecNumber evidence="2 5">5.2.1.8</ecNumber>
    </recommendedName>
</protein>
<dbReference type="AlphaFoldDB" id="A0A813ATP9"/>
<evidence type="ECO:0000256" key="5">
    <source>
        <dbReference type="PROSITE-ProRule" id="PRU00277"/>
    </source>
</evidence>
<sequence length="68" mass="7214">AFAETGEVFFSSKDSAAPFVFRVGAGDVIPGLEMGVMKMSVGEKARLHIPADLAYGQKSDRVKVAVVK</sequence>
<keyword evidence="8" id="KW-1185">Reference proteome</keyword>
<name>A0A813ATP9_9DINO</name>
<dbReference type="InterPro" id="IPR001179">
    <property type="entry name" value="PPIase_FKBP_dom"/>
</dbReference>
<dbReference type="PROSITE" id="PS50059">
    <property type="entry name" value="FKBP_PPIASE"/>
    <property type="match status" value="1"/>
</dbReference>
<organism evidence="7 8">
    <name type="scientific">Symbiodinium necroappetens</name>
    <dbReference type="NCBI Taxonomy" id="1628268"/>
    <lineage>
        <taxon>Eukaryota</taxon>
        <taxon>Sar</taxon>
        <taxon>Alveolata</taxon>
        <taxon>Dinophyceae</taxon>
        <taxon>Suessiales</taxon>
        <taxon>Symbiodiniaceae</taxon>
        <taxon>Symbiodinium</taxon>
    </lineage>
</organism>
<evidence type="ECO:0000256" key="2">
    <source>
        <dbReference type="ARBA" id="ARBA00013194"/>
    </source>
</evidence>
<keyword evidence="4 5" id="KW-0413">Isomerase</keyword>
<dbReference type="Pfam" id="PF00254">
    <property type="entry name" value="FKBP_C"/>
    <property type="match status" value="1"/>
</dbReference>
<dbReference type="EMBL" id="CAJNJA010062587">
    <property type="protein sequence ID" value="CAE7876915.1"/>
    <property type="molecule type" value="Genomic_DNA"/>
</dbReference>
<evidence type="ECO:0000259" key="6">
    <source>
        <dbReference type="PROSITE" id="PS50059"/>
    </source>
</evidence>
<gene>
    <name evidence="7" type="primary">FPR2</name>
    <name evidence="7" type="ORF">SNEC2469_LOCUS28620</name>
</gene>
<dbReference type="Proteomes" id="UP000601435">
    <property type="component" value="Unassembled WGS sequence"/>
</dbReference>
<reference evidence="7" key="1">
    <citation type="submission" date="2021-02" db="EMBL/GenBank/DDBJ databases">
        <authorList>
            <person name="Dougan E. K."/>
            <person name="Rhodes N."/>
            <person name="Thang M."/>
            <person name="Chan C."/>
        </authorList>
    </citation>
    <scope>NUCLEOTIDE SEQUENCE</scope>
</reference>
<evidence type="ECO:0000256" key="3">
    <source>
        <dbReference type="ARBA" id="ARBA00023110"/>
    </source>
</evidence>
<accession>A0A813ATP9</accession>
<evidence type="ECO:0000256" key="4">
    <source>
        <dbReference type="ARBA" id="ARBA00023235"/>
    </source>
</evidence>
<proteinExistence type="predicted"/>
<dbReference type="InterPro" id="IPR046357">
    <property type="entry name" value="PPIase_dom_sf"/>
</dbReference>
<dbReference type="GO" id="GO:0003755">
    <property type="term" value="F:peptidyl-prolyl cis-trans isomerase activity"/>
    <property type="evidence" value="ECO:0007669"/>
    <property type="project" value="UniProtKB-KW"/>
</dbReference>
<dbReference type="OrthoDB" id="1902587at2759"/>
<feature type="non-terminal residue" evidence="7">
    <location>
        <position position="68"/>
    </location>
</feature>
<dbReference type="EC" id="5.2.1.8" evidence="2 5"/>
<comment type="catalytic activity">
    <reaction evidence="1 5">
        <text>[protein]-peptidylproline (omega=180) = [protein]-peptidylproline (omega=0)</text>
        <dbReference type="Rhea" id="RHEA:16237"/>
        <dbReference type="Rhea" id="RHEA-COMP:10747"/>
        <dbReference type="Rhea" id="RHEA-COMP:10748"/>
        <dbReference type="ChEBI" id="CHEBI:83833"/>
        <dbReference type="ChEBI" id="CHEBI:83834"/>
        <dbReference type="EC" id="5.2.1.8"/>
    </reaction>
</comment>
<evidence type="ECO:0000256" key="1">
    <source>
        <dbReference type="ARBA" id="ARBA00000971"/>
    </source>
</evidence>